<evidence type="ECO:0000256" key="3">
    <source>
        <dbReference type="ARBA" id="ARBA00023163"/>
    </source>
</evidence>
<dbReference type="SMART" id="SM00342">
    <property type="entry name" value="HTH_ARAC"/>
    <property type="match status" value="1"/>
</dbReference>
<dbReference type="PANTHER" id="PTHR43280:SF28">
    <property type="entry name" value="HTH-TYPE TRANSCRIPTIONAL ACTIVATOR RHAS"/>
    <property type="match status" value="1"/>
</dbReference>
<dbReference type="GO" id="GO:0043565">
    <property type="term" value="F:sequence-specific DNA binding"/>
    <property type="evidence" value="ECO:0007669"/>
    <property type="project" value="InterPro"/>
</dbReference>
<dbReference type="HOGENOM" id="CLU_000445_88_3_9"/>
<evidence type="ECO:0000313" key="6">
    <source>
        <dbReference type="Proteomes" id="UP000006620"/>
    </source>
</evidence>
<evidence type="ECO:0000256" key="1">
    <source>
        <dbReference type="ARBA" id="ARBA00023015"/>
    </source>
</evidence>
<accession>F8F5H6</accession>
<dbReference type="EMBL" id="CP002869">
    <property type="protein sequence ID" value="AEI41149.1"/>
    <property type="molecule type" value="Genomic_DNA"/>
</dbReference>
<dbReference type="InterPro" id="IPR018060">
    <property type="entry name" value="HTH_AraC"/>
</dbReference>
<reference evidence="6" key="1">
    <citation type="submission" date="2011-06" db="EMBL/GenBank/DDBJ databases">
        <title>Complete genome sequence of Paenibacillus mucilaginosus KNP414.</title>
        <authorList>
            <person name="Wang J."/>
            <person name="Hu S."/>
            <person name="Hu X."/>
            <person name="Zhang B."/>
            <person name="Dong D."/>
            <person name="Zhang S."/>
            <person name="Zhao K."/>
            <person name="Wu D."/>
        </authorList>
    </citation>
    <scope>NUCLEOTIDE SEQUENCE [LARGE SCALE GENOMIC DNA]</scope>
    <source>
        <strain evidence="6">KNP414</strain>
    </source>
</reference>
<dbReference type="Gene3D" id="1.10.10.60">
    <property type="entry name" value="Homeodomain-like"/>
    <property type="match status" value="2"/>
</dbReference>
<keyword evidence="2" id="KW-0238">DNA-binding</keyword>
<evidence type="ECO:0000259" key="4">
    <source>
        <dbReference type="PROSITE" id="PS01124"/>
    </source>
</evidence>
<evidence type="ECO:0000256" key="2">
    <source>
        <dbReference type="ARBA" id="ARBA00023125"/>
    </source>
</evidence>
<dbReference type="Proteomes" id="UP000006620">
    <property type="component" value="Chromosome"/>
</dbReference>
<dbReference type="InterPro" id="IPR018062">
    <property type="entry name" value="HTH_AraC-typ_CS"/>
</dbReference>
<dbReference type="PANTHER" id="PTHR43280">
    <property type="entry name" value="ARAC-FAMILY TRANSCRIPTIONAL REGULATOR"/>
    <property type="match status" value="1"/>
</dbReference>
<organism evidence="5 6">
    <name type="scientific">Paenibacillus mucilaginosus (strain KNP414)</name>
    <dbReference type="NCBI Taxonomy" id="1036673"/>
    <lineage>
        <taxon>Bacteria</taxon>
        <taxon>Bacillati</taxon>
        <taxon>Bacillota</taxon>
        <taxon>Bacilli</taxon>
        <taxon>Bacillales</taxon>
        <taxon>Paenibacillaceae</taxon>
        <taxon>Paenibacillus</taxon>
    </lineage>
</organism>
<dbReference type="AlphaFoldDB" id="F8F5H6"/>
<dbReference type="InterPro" id="IPR009057">
    <property type="entry name" value="Homeodomain-like_sf"/>
</dbReference>
<sequence>MHILRKQPGTEMNTMSETVTLHYGEEEGDFHIEHVRRTEPFARTNHWHGTYEIYYQLSGQRAYFIKDRTFLISPGDLVFIGKHQVHKTSDVGLPGHERVVINFSDRFIGGDREHPLSHPAMLAAFQSPSRVFSLKLPDQIFVQNILQKMAKEIKERATGYEIYVKLLLLELLLFSGRYSERAETTAIEHQSPVHKKISEIVRHINANYQEPMTLTGLSEQFFMSPYYLSRAFKEVTGFTFVEYVNTTRIREAQRLLKESNKKIIEIAELTGFENIAHFGRTFKKLARMTPLEYRKGER</sequence>
<dbReference type="SUPFAM" id="SSF46689">
    <property type="entry name" value="Homeodomain-like"/>
    <property type="match status" value="2"/>
</dbReference>
<dbReference type="Pfam" id="PF12833">
    <property type="entry name" value="HTH_18"/>
    <property type="match status" value="1"/>
</dbReference>
<keyword evidence="1" id="KW-0805">Transcription regulation</keyword>
<evidence type="ECO:0000313" key="5">
    <source>
        <dbReference type="EMBL" id="AEI41149.1"/>
    </source>
</evidence>
<gene>
    <name evidence="5" type="ordered locus">KNP414_02588</name>
</gene>
<dbReference type="Pfam" id="PF02311">
    <property type="entry name" value="AraC_binding"/>
    <property type="match status" value="1"/>
</dbReference>
<dbReference type="PATRIC" id="fig|1036673.3.peg.2349"/>
<reference evidence="5 6" key="2">
    <citation type="journal article" date="2013" name="Genome Announc.">
        <title>Genome Sequence of Growth-Improving Paenibacillus mucilaginosus Strain KNP414.</title>
        <authorList>
            <person name="Lu J.J."/>
            <person name="Wang J.F."/>
            <person name="Hu X.F."/>
        </authorList>
    </citation>
    <scope>NUCLEOTIDE SEQUENCE [LARGE SCALE GENOMIC DNA]</scope>
    <source>
        <strain evidence="5 6">KNP414</strain>
    </source>
</reference>
<dbReference type="InterPro" id="IPR037923">
    <property type="entry name" value="HTH-like"/>
</dbReference>
<dbReference type="InterPro" id="IPR014710">
    <property type="entry name" value="RmlC-like_jellyroll"/>
</dbReference>
<protein>
    <submittedName>
        <fullName evidence="5">Transcriptional regulator, AraC family</fullName>
    </submittedName>
</protein>
<name>F8F5H6_PAEMK</name>
<dbReference type="PROSITE" id="PS00041">
    <property type="entry name" value="HTH_ARAC_FAMILY_1"/>
    <property type="match status" value="1"/>
</dbReference>
<feature type="domain" description="HTH araC/xylS-type" evidence="4">
    <location>
        <begin position="198"/>
        <end position="296"/>
    </location>
</feature>
<dbReference type="GO" id="GO:0003700">
    <property type="term" value="F:DNA-binding transcription factor activity"/>
    <property type="evidence" value="ECO:0007669"/>
    <property type="project" value="InterPro"/>
</dbReference>
<keyword evidence="3" id="KW-0804">Transcription</keyword>
<proteinExistence type="predicted"/>
<dbReference type="Gene3D" id="2.60.120.10">
    <property type="entry name" value="Jelly Rolls"/>
    <property type="match status" value="1"/>
</dbReference>
<dbReference type="SUPFAM" id="SSF51215">
    <property type="entry name" value="Regulatory protein AraC"/>
    <property type="match status" value="1"/>
</dbReference>
<dbReference type="PROSITE" id="PS01124">
    <property type="entry name" value="HTH_ARAC_FAMILY_2"/>
    <property type="match status" value="1"/>
</dbReference>
<dbReference type="InterPro" id="IPR003313">
    <property type="entry name" value="AraC-bd"/>
</dbReference>
<dbReference type="KEGG" id="pms:KNP414_02588"/>